<dbReference type="NCBIfam" id="TIGR01499">
    <property type="entry name" value="folC"/>
    <property type="match status" value="1"/>
</dbReference>
<dbReference type="Gene3D" id="3.90.190.20">
    <property type="entry name" value="Mur ligase, C-terminal domain"/>
    <property type="match status" value="1"/>
</dbReference>
<dbReference type="SUPFAM" id="SSF53623">
    <property type="entry name" value="MurD-like peptide ligases, catalytic domain"/>
    <property type="match status" value="1"/>
</dbReference>
<dbReference type="AlphaFoldDB" id="A0A4U9RVP1"/>
<dbReference type="PROSITE" id="PS01012">
    <property type="entry name" value="FOLYLPOLYGLU_SYNT_2"/>
    <property type="match status" value="1"/>
</dbReference>
<evidence type="ECO:0000313" key="15">
    <source>
        <dbReference type="Proteomes" id="UP000308489"/>
    </source>
</evidence>
<dbReference type="Pfam" id="PF02875">
    <property type="entry name" value="Mur_ligase_C"/>
    <property type="match status" value="1"/>
</dbReference>
<evidence type="ECO:0000256" key="9">
    <source>
        <dbReference type="ARBA" id="ARBA00030592"/>
    </source>
</evidence>
<protein>
    <recommendedName>
        <fullName evidence="3">tetrahydrofolate synthase</fullName>
        <ecNumber evidence="3">6.3.2.17</ecNumber>
    </recommendedName>
    <alternativeName>
        <fullName evidence="9">Tetrahydrofolylpolyglutamate synthase</fullName>
    </alternativeName>
</protein>
<dbReference type="InterPro" id="IPR004101">
    <property type="entry name" value="Mur_ligase_C"/>
</dbReference>
<evidence type="ECO:0000256" key="11">
    <source>
        <dbReference type="PIRNR" id="PIRNR001563"/>
    </source>
</evidence>
<evidence type="ECO:0000256" key="2">
    <source>
        <dbReference type="ARBA" id="ARBA00008276"/>
    </source>
</evidence>
<dbReference type="InterPro" id="IPR001645">
    <property type="entry name" value="Folylpolyglutamate_synth"/>
</dbReference>
<dbReference type="Pfam" id="PF08245">
    <property type="entry name" value="Mur_ligase_M"/>
    <property type="match status" value="1"/>
</dbReference>
<dbReference type="SUPFAM" id="SSF53244">
    <property type="entry name" value="MurD-like peptide ligases, peptide-binding domain"/>
    <property type="match status" value="1"/>
</dbReference>
<dbReference type="PANTHER" id="PTHR11136:SF0">
    <property type="entry name" value="DIHYDROFOLATE SYNTHETASE-RELATED"/>
    <property type="match status" value="1"/>
</dbReference>
<evidence type="ECO:0000256" key="8">
    <source>
        <dbReference type="ARBA" id="ARBA00022842"/>
    </source>
</evidence>
<accession>A0A4U9RVP1</accession>
<keyword evidence="7 11" id="KW-0067">ATP-binding</keyword>
<comment type="similarity">
    <text evidence="2 11">Belongs to the folylpolyglutamate synthase family.</text>
</comment>
<evidence type="ECO:0000313" key="14">
    <source>
        <dbReference type="EMBL" id="VTQ93130.1"/>
    </source>
</evidence>
<comment type="cofactor">
    <cofactor evidence="1">
        <name>Mg(2+)</name>
        <dbReference type="ChEBI" id="CHEBI:18420"/>
    </cofactor>
</comment>
<keyword evidence="4 11" id="KW-0436">Ligase</keyword>
<dbReference type="InterPro" id="IPR013221">
    <property type="entry name" value="Mur_ligase_cen"/>
</dbReference>
<dbReference type="EC" id="6.3.2.17" evidence="3"/>
<evidence type="ECO:0000259" key="13">
    <source>
        <dbReference type="Pfam" id="PF08245"/>
    </source>
</evidence>
<evidence type="ECO:0000256" key="6">
    <source>
        <dbReference type="ARBA" id="ARBA00022741"/>
    </source>
</evidence>
<dbReference type="OrthoDB" id="9809356at2"/>
<dbReference type="GO" id="GO:0005737">
    <property type="term" value="C:cytoplasm"/>
    <property type="evidence" value="ECO:0007669"/>
    <property type="project" value="TreeGrafter"/>
</dbReference>
<evidence type="ECO:0000256" key="3">
    <source>
        <dbReference type="ARBA" id="ARBA00013025"/>
    </source>
</evidence>
<evidence type="ECO:0000256" key="5">
    <source>
        <dbReference type="ARBA" id="ARBA00022723"/>
    </source>
</evidence>
<gene>
    <name evidence="14" type="primary">fgs</name>
    <name evidence="14" type="ORF">NCTC503_02057</name>
</gene>
<dbReference type="GO" id="GO:0004326">
    <property type="term" value="F:tetrahydrofolylpolyglutamate synthase activity"/>
    <property type="evidence" value="ECO:0007669"/>
    <property type="project" value="UniProtKB-EC"/>
</dbReference>
<evidence type="ECO:0000256" key="4">
    <source>
        <dbReference type="ARBA" id="ARBA00022598"/>
    </source>
</evidence>
<proteinExistence type="inferred from homology"/>
<dbReference type="EMBL" id="LR590481">
    <property type="protein sequence ID" value="VTQ93130.1"/>
    <property type="molecule type" value="Genomic_DNA"/>
</dbReference>
<dbReference type="GO" id="GO:0046872">
    <property type="term" value="F:metal ion binding"/>
    <property type="evidence" value="ECO:0007669"/>
    <property type="project" value="UniProtKB-KW"/>
</dbReference>
<dbReference type="PIRSF" id="PIRSF001563">
    <property type="entry name" value="Folylpolyglu_synth"/>
    <property type="match status" value="1"/>
</dbReference>
<evidence type="ECO:0000256" key="10">
    <source>
        <dbReference type="ARBA" id="ARBA00047493"/>
    </source>
</evidence>
<keyword evidence="8" id="KW-0460">Magnesium</keyword>
<dbReference type="KEGG" id="hhw:NCTC503_02057"/>
<dbReference type="GO" id="GO:0005524">
    <property type="term" value="F:ATP binding"/>
    <property type="evidence" value="ECO:0007669"/>
    <property type="project" value="UniProtKB-KW"/>
</dbReference>
<sequence length="433" mass="49001">MNYVEAINYLESTSKFGMKLGLERTERILELLNNPHKRIKTIHIGGTNGKGSTTAMLNAILAEAGYKVGMYTSPYIEEFEERIQISNSYIKKEEFADTITELSIIIRKVIDEGFGEPTYFEILTCAAFLYFYKKEVDIALIEVGLGGRLDSTNVISPILTLITSISYDHMDILGDTLEKIASEKAGIIKEDTPLILYPQKEESKSVIEQVCREKNSRLIEVDKNCSEFIKVLEEDSSLRQLIKIKGKKSDYEIELNLLGKHQLLNCALCIHAFEVLNDIGFNITENQMISALKKVNWPGRLEIMKRGPLVVIDGAHNIDGITMLSESVTTYFKYKNIILILGILKDKEVENMVKTIVPLAKEVISVTPHSDRGKLALELNEVVERYNKKSSYEEDYEKAYEKALSIASEEDLILISGSLYMIGDMRKIIKSKI</sequence>
<keyword evidence="15" id="KW-1185">Reference proteome</keyword>
<dbReference type="PANTHER" id="PTHR11136">
    <property type="entry name" value="FOLYLPOLYGLUTAMATE SYNTHASE-RELATED"/>
    <property type="match status" value="1"/>
</dbReference>
<evidence type="ECO:0000256" key="7">
    <source>
        <dbReference type="ARBA" id="ARBA00022840"/>
    </source>
</evidence>
<name>A0A4U9RVP1_HATHI</name>
<feature type="domain" description="Mur ligase central" evidence="13">
    <location>
        <begin position="44"/>
        <end position="271"/>
    </location>
</feature>
<comment type="catalytic activity">
    <reaction evidence="10">
        <text>(6S)-5,6,7,8-tetrahydrofolyl-(gamma-L-Glu)(n) + L-glutamate + ATP = (6S)-5,6,7,8-tetrahydrofolyl-(gamma-L-Glu)(n+1) + ADP + phosphate + H(+)</text>
        <dbReference type="Rhea" id="RHEA:10580"/>
        <dbReference type="Rhea" id="RHEA-COMP:14738"/>
        <dbReference type="Rhea" id="RHEA-COMP:14740"/>
        <dbReference type="ChEBI" id="CHEBI:15378"/>
        <dbReference type="ChEBI" id="CHEBI:29985"/>
        <dbReference type="ChEBI" id="CHEBI:30616"/>
        <dbReference type="ChEBI" id="CHEBI:43474"/>
        <dbReference type="ChEBI" id="CHEBI:141005"/>
        <dbReference type="ChEBI" id="CHEBI:456216"/>
        <dbReference type="EC" id="6.3.2.17"/>
    </reaction>
</comment>
<evidence type="ECO:0000259" key="12">
    <source>
        <dbReference type="Pfam" id="PF02875"/>
    </source>
</evidence>
<dbReference type="Gene3D" id="3.40.1190.10">
    <property type="entry name" value="Mur-like, catalytic domain"/>
    <property type="match status" value="1"/>
</dbReference>
<dbReference type="InterPro" id="IPR036565">
    <property type="entry name" value="Mur-like_cat_sf"/>
</dbReference>
<keyword evidence="6 11" id="KW-0547">Nucleotide-binding</keyword>
<dbReference type="FunFam" id="3.40.1190.10:FF:000011">
    <property type="entry name" value="Folylpolyglutamate synthase/dihydrofolate synthase"/>
    <property type="match status" value="1"/>
</dbReference>
<organism evidence="14 15">
    <name type="scientific">Hathewaya histolytica</name>
    <name type="common">Clostridium histolyticum</name>
    <dbReference type="NCBI Taxonomy" id="1498"/>
    <lineage>
        <taxon>Bacteria</taxon>
        <taxon>Bacillati</taxon>
        <taxon>Bacillota</taxon>
        <taxon>Clostridia</taxon>
        <taxon>Eubacteriales</taxon>
        <taxon>Clostridiaceae</taxon>
        <taxon>Hathewaya</taxon>
    </lineage>
</organism>
<dbReference type="GO" id="GO:0008841">
    <property type="term" value="F:dihydrofolate synthase activity"/>
    <property type="evidence" value="ECO:0007669"/>
    <property type="project" value="TreeGrafter"/>
</dbReference>
<dbReference type="InterPro" id="IPR018109">
    <property type="entry name" value="Folylpolyglutamate_synth_CS"/>
</dbReference>
<feature type="domain" description="Mur ligase C-terminal" evidence="12">
    <location>
        <begin position="299"/>
        <end position="418"/>
    </location>
</feature>
<dbReference type="RefSeq" id="WP_138210633.1">
    <property type="nucleotide sequence ID" value="NZ_CBCRUQ010000021.1"/>
</dbReference>
<keyword evidence="5" id="KW-0479">Metal-binding</keyword>
<dbReference type="Proteomes" id="UP000308489">
    <property type="component" value="Chromosome 1"/>
</dbReference>
<evidence type="ECO:0000256" key="1">
    <source>
        <dbReference type="ARBA" id="ARBA00001946"/>
    </source>
</evidence>
<dbReference type="InterPro" id="IPR036615">
    <property type="entry name" value="Mur_ligase_C_dom_sf"/>
</dbReference>
<reference evidence="14 15" key="1">
    <citation type="submission" date="2019-05" db="EMBL/GenBank/DDBJ databases">
        <authorList>
            <consortium name="Pathogen Informatics"/>
        </authorList>
    </citation>
    <scope>NUCLEOTIDE SEQUENCE [LARGE SCALE GENOMIC DNA]</scope>
    <source>
        <strain evidence="14 15">NCTC503</strain>
    </source>
</reference>